<accession>B8GUY4</accession>
<sequence length="137" mass="15217">MYTDRDDLIQRYGEAELIQLTDRHRQGIVDEEVLARAIADAEALVDSYLAPRYVLPLAVDLVQGSNLPQAAADIARYNLYGAHAPEEVEKRYERQVKWLRDLSQGAASLGVQDTATATPAGRAVVRGGASQFNWEKF</sequence>
<keyword evidence="2" id="KW-1185">Reference proteome</keyword>
<dbReference type="AlphaFoldDB" id="B8GUY4"/>
<dbReference type="KEGG" id="tgr:Tgr7_0397"/>
<reference evidence="1 2" key="1">
    <citation type="journal article" date="2011" name="Stand. Genomic Sci.">
        <title>Complete genome sequence of 'Thioalkalivibrio sulfidophilus' HL-EbGr7.</title>
        <authorList>
            <person name="Muyzer G."/>
            <person name="Sorokin D.Y."/>
            <person name="Mavromatis K."/>
            <person name="Lapidus A."/>
            <person name="Clum A."/>
            <person name="Ivanova N."/>
            <person name="Pati A."/>
            <person name="d'Haeseleer P."/>
            <person name="Woyke T."/>
            <person name="Kyrpides N.C."/>
        </authorList>
    </citation>
    <scope>NUCLEOTIDE SEQUENCE [LARGE SCALE GENOMIC DNA]</scope>
    <source>
        <strain evidence="1 2">HL-EbGR7</strain>
    </source>
</reference>
<dbReference type="EMBL" id="CP001339">
    <property type="protein sequence ID" value="ACL71495.1"/>
    <property type="molecule type" value="Genomic_DNA"/>
</dbReference>
<proteinExistence type="predicted"/>
<dbReference type="RefSeq" id="WP_012636984.1">
    <property type="nucleotide sequence ID" value="NC_011901.1"/>
</dbReference>
<dbReference type="eggNOG" id="COG4387">
    <property type="taxonomic scope" value="Bacteria"/>
</dbReference>
<dbReference type="HOGENOM" id="CLU_112375_1_1_6"/>
<organism evidence="1 2">
    <name type="scientific">Thioalkalivibrio sulfidiphilus (strain HL-EbGR7)</name>
    <dbReference type="NCBI Taxonomy" id="396588"/>
    <lineage>
        <taxon>Bacteria</taxon>
        <taxon>Pseudomonadati</taxon>
        <taxon>Pseudomonadota</taxon>
        <taxon>Gammaproteobacteria</taxon>
        <taxon>Chromatiales</taxon>
        <taxon>Ectothiorhodospiraceae</taxon>
        <taxon>Thioalkalivibrio</taxon>
    </lineage>
</organism>
<dbReference type="InterPro" id="IPR009752">
    <property type="entry name" value="Phage_Mu_GpJ"/>
</dbReference>
<evidence type="ECO:0000313" key="1">
    <source>
        <dbReference type="EMBL" id="ACL71495.1"/>
    </source>
</evidence>
<dbReference type="OrthoDB" id="9812088at2"/>
<name>B8GUY4_THISH</name>
<protein>
    <recommendedName>
        <fullName evidence="3">DUF1320 domain-containing protein</fullName>
    </recommendedName>
</protein>
<dbReference type="Proteomes" id="UP000002383">
    <property type="component" value="Chromosome"/>
</dbReference>
<dbReference type="STRING" id="396588.Tgr7_0397"/>
<dbReference type="Pfam" id="PF07030">
    <property type="entry name" value="Phage_Mu_Gp36"/>
    <property type="match status" value="1"/>
</dbReference>
<evidence type="ECO:0000313" key="2">
    <source>
        <dbReference type="Proteomes" id="UP000002383"/>
    </source>
</evidence>
<gene>
    <name evidence="1" type="ordered locus">Tgr7_0397</name>
</gene>
<evidence type="ECO:0008006" key="3">
    <source>
        <dbReference type="Google" id="ProtNLM"/>
    </source>
</evidence>